<evidence type="ECO:0000313" key="3">
    <source>
        <dbReference type="Proteomes" id="UP000198718"/>
    </source>
</evidence>
<dbReference type="GO" id="GO:0006779">
    <property type="term" value="P:porphyrin-containing compound biosynthetic process"/>
    <property type="evidence" value="ECO:0007669"/>
    <property type="project" value="InterPro"/>
</dbReference>
<dbReference type="STRING" id="393762.SAMN05660472_02959"/>
<reference evidence="2 3" key="1">
    <citation type="submission" date="2016-10" db="EMBL/GenBank/DDBJ databases">
        <authorList>
            <person name="de Groot N.N."/>
        </authorList>
    </citation>
    <scope>NUCLEOTIDE SEQUENCE [LARGE SCALE GENOMIC DNA]</scope>
    <source>
        <strain evidence="2 3">DSM 18346</strain>
    </source>
</reference>
<dbReference type="InterPro" id="IPR000257">
    <property type="entry name" value="Uroporphyrinogen_deCOase"/>
</dbReference>
<protein>
    <submittedName>
        <fullName evidence="2">Uroporphyrinogen decarboxylase</fullName>
    </submittedName>
</protein>
<dbReference type="RefSeq" id="WP_244269568.1">
    <property type="nucleotide sequence ID" value="NZ_FNFP01000014.1"/>
</dbReference>
<dbReference type="Pfam" id="PF01208">
    <property type="entry name" value="URO-D"/>
    <property type="match status" value="1"/>
</dbReference>
<dbReference type="PANTHER" id="PTHR47099:SF1">
    <property type="entry name" value="METHYLCOBAMIDE:COM METHYLTRANSFERASE MTBA"/>
    <property type="match status" value="1"/>
</dbReference>
<dbReference type="Gene3D" id="3.20.20.210">
    <property type="match status" value="1"/>
</dbReference>
<proteinExistence type="predicted"/>
<organism evidence="2 3">
    <name type="scientific">Natronincola ferrireducens</name>
    <dbReference type="NCBI Taxonomy" id="393762"/>
    <lineage>
        <taxon>Bacteria</taxon>
        <taxon>Bacillati</taxon>
        <taxon>Bacillota</taxon>
        <taxon>Clostridia</taxon>
        <taxon>Peptostreptococcales</taxon>
        <taxon>Natronincolaceae</taxon>
        <taxon>Natronincola</taxon>
    </lineage>
</organism>
<dbReference type="AlphaFoldDB" id="A0A1G9IXU5"/>
<dbReference type="PANTHER" id="PTHR47099">
    <property type="entry name" value="METHYLCOBAMIDE:COM METHYLTRANSFERASE MTBA"/>
    <property type="match status" value="1"/>
</dbReference>
<dbReference type="SUPFAM" id="SSF51726">
    <property type="entry name" value="UROD/MetE-like"/>
    <property type="match status" value="1"/>
</dbReference>
<dbReference type="Proteomes" id="UP000198718">
    <property type="component" value="Unassembled WGS sequence"/>
</dbReference>
<accession>A0A1G9IXU5</accession>
<sequence length="350" mass="39691">MKKMTKKERVLAALNGQSVDRVPVSIWLHYPHKDQDPKSLADIQMYFTEKYDFDFIKLMPFGLYSVQDWGCKVKIFGTHNQPPIVDEVGINCIDDWNNLEVLPGWYGTLGKQVQLAEHVNKLIQKGGEEIPFVQTIFSPLTTARKLAGDRIFEDMKAAPEVFHKALQVITDTTINFINENIKAGVSGFFFATQCATYELMTDEEYDEFGVKYDLQLFDAYKDKTYFNIVHIHGDDVMFEKLANYPANCVNWHDRWVSPSLSEARKITNKCLLGGLNEHEVLFKGNVDDIYTHVQEAVKLAGTKGFMLGPGCVADPDTPDINYYAARLAIERFGSNVVADEGYEEEVAATK</sequence>
<dbReference type="InterPro" id="IPR038071">
    <property type="entry name" value="UROD/MetE-like_sf"/>
</dbReference>
<keyword evidence="3" id="KW-1185">Reference proteome</keyword>
<evidence type="ECO:0000313" key="2">
    <source>
        <dbReference type="EMBL" id="SDL29664.1"/>
    </source>
</evidence>
<evidence type="ECO:0000259" key="1">
    <source>
        <dbReference type="Pfam" id="PF01208"/>
    </source>
</evidence>
<name>A0A1G9IXU5_9FIRM</name>
<dbReference type="InterPro" id="IPR052024">
    <property type="entry name" value="Methanogen_methyltrans"/>
</dbReference>
<gene>
    <name evidence="2" type="ORF">SAMN05660472_02959</name>
</gene>
<dbReference type="GO" id="GO:0004853">
    <property type="term" value="F:uroporphyrinogen decarboxylase activity"/>
    <property type="evidence" value="ECO:0007669"/>
    <property type="project" value="InterPro"/>
</dbReference>
<feature type="domain" description="Uroporphyrinogen decarboxylase (URO-D)" evidence="1">
    <location>
        <begin position="5"/>
        <end position="319"/>
    </location>
</feature>
<dbReference type="EMBL" id="FNFP01000014">
    <property type="protein sequence ID" value="SDL29664.1"/>
    <property type="molecule type" value="Genomic_DNA"/>
</dbReference>